<feature type="compositionally biased region" description="Polar residues" evidence="4">
    <location>
        <begin position="466"/>
        <end position="485"/>
    </location>
</feature>
<sequence>MSSFLQEKLQRERAENERMSFSPSLSRADMTASVDISRAVYQSPFRPPQEPDGGRPQSSAGIEPRRKGLGVKEMEQVVSNLHKQNFDLKLELFHRRERQTALEERLDTLESDKKQMEDVNDKLIEELEKRDKAVEEAVAMILMLESKVNQLVQERAMVQQVEREDFFCARDYDMRYETPAMQAPKRDASRPEHDGKVINRMPSFISEPSGNTENLRNVYLGAKNGGPNLPRVAEGSPEADHQGLGSPTLSVLSESSFVSVYGQRPNGKGTDLSPPARIDEPLTLDGLDAGLSSPHETTPVPRRRAASVSKATGGFKPPPRSSTAVPFQSMSGIVGYDSPLQRLERLDSSHGNKRDIPQAQGRILESAFAAPKSSPRKQTKEEKREALRRVMTDAPGGVRLHDQGLPPTPDTISTSTLHRFKNSHETLSQSQEAWHDDGSHGASLHSTAQESKSAEPASGVPLGDHSSINTSDKMRNASASSYSTTHRQEFTQRPRSAGASTLSHREDNGWDSDCDNSDAHSLRSSLDIWLRESSKPAKKDPSGHRVSPDLFSFPTNAAKGGWAVDSMFGSNNGHAGGASSGGGYDHMQDLLSVQHQLFSSSQGPPPPPNRRSSLHATTGSRSGSLKGSSCNSPSLKDGWKNSPGTRGRHGTKNSEDFRSEDEAKTPVQQKPRQPPPDADSDQKRYPPIAGQHGARAGLNRLFRRSIGSSSSNAPVPTTAPSSNSVGESASGESKGQQPMGVPSWVLRNCPLDDDRSGATPPPILLKPRQGRRNTLDSVTDKDRPASPVAPAPEPAAKVAADVQTQDDNGETKAQAGPQQDEGGVGTGGSGAPVATGARRKWLPFGRNSNAKSKAG</sequence>
<comment type="caution">
    <text evidence="6">The sequence shown here is derived from an EMBL/GenBank/DDBJ whole genome shotgun (WGS) entry which is preliminary data.</text>
</comment>
<feature type="region of interest" description="Disordered" evidence="4">
    <location>
        <begin position="260"/>
        <end position="326"/>
    </location>
</feature>
<name>A0AB34FNH8_9HYPO</name>
<evidence type="ECO:0000259" key="5">
    <source>
        <dbReference type="Pfam" id="PF07989"/>
    </source>
</evidence>
<dbReference type="AlphaFoldDB" id="A0AB34FNH8"/>
<comment type="subcellular location">
    <subcellularLocation>
        <location evidence="1">Cytoplasm</location>
    </subcellularLocation>
</comment>
<dbReference type="GO" id="GO:0005737">
    <property type="term" value="C:cytoplasm"/>
    <property type="evidence" value="ECO:0007669"/>
    <property type="project" value="UniProtKB-SubCell"/>
</dbReference>
<feature type="compositionally biased region" description="Polar residues" evidence="4">
    <location>
        <begin position="493"/>
        <end position="502"/>
    </location>
</feature>
<feature type="region of interest" description="Disordered" evidence="4">
    <location>
        <begin position="1"/>
        <end position="69"/>
    </location>
</feature>
<keyword evidence="7" id="KW-1185">Reference proteome</keyword>
<keyword evidence="3" id="KW-0175">Coiled coil</keyword>
<evidence type="ECO:0000256" key="2">
    <source>
        <dbReference type="ARBA" id="ARBA00022490"/>
    </source>
</evidence>
<dbReference type="GO" id="GO:0005815">
    <property type="term" value="C:microtubule organizing center"/>
    <property type="evidence" value="ECO:0007669"/>
    <property type="project" value="InterPro"/>
</dbReference>
<reference evidence="6" key="1">
    <citation type="submission" date="2023-01" db="EMBL/GenBank/DDBJ databases">
        <title>The growth and conidiation of Purpureocillium lavendulum are regulated by nitrogen source and histone H3K14 acetylation.</title>
        <authorList>
            <person name="Tang P."/>
            <person name="Han J."/>
            <person name="Zhang C."/>
            <person name="Tang P."/>
            <person name="Qi F."/>
            <person name="Zhang K."/>
            <person name="Liang L."/>
        </authorList>
    </citation>
    <scope>NUCLEOTIDE SEQUENCE</scope>
    <source>
        <strain evidence="6">YMF1.00683</strain>
    </source>
</reference>
<feature type="compositionally biased region" description="Gly residues" evidence="4">
    <location>
        <begin position="574"/>
        <end position="584"/>
    </location>
</feature>
<feature type="region of interest" description="Disordered" evidence="4">
    <location>
        <begin position="562"/>
        <end position="855"/>
    </location>
</feature>
<accession>A0AB34FNH8</accession>
<proteinExistence type="predicted"/>
<dbReference type="Pfam" id="PF07989">
    <property type="entry name" value="Cnn_1N"/>
    <property type="match status" value="1"/>
</dbReference>
<feature type="compositionally biased region" description="Polar residues" evidence="4">
    <location>
        <begin position="591"/>
        <end position="602"/>
    </location>
</feature>
<feature type="region of interest" description="Disordered" evidence="4">
    <location>
        <begin position="226"/>
        <end position="248"/>
    </location>
</feature>
<feature type="compositionally biased region" description="Polar residues" evidence="4">
    <location>
        <begin position="846"/>
        <end position="855"/>
    </location>
</feature>
<feature type="domain" description="Centrosomin N-terminal motif 1" evidence="5">
    <location>
        <begin position="71"/>
        <end position="137"/>
    </location>
</feature>
<dbReference type="Proteomes" id="UP001163105">
    <property type="component" value="Unassembled WGS sequence"/>
</dbReference>
<evidence type="ECO:0000256" key="3">
    <source>
        <dbReference type="SAM" id="Coils"/>
    </source>
</evidence>
<feature type="region of interest" description="Disordered" evidence="4">
    <location>
        <begin position="346"/>
        <end position="522"/>
    </location>
</feature>
<feature type="compositionally biased region" description="Polar residues" evidence="4">
    <location>
        <begin position="610"/>
        <end position="634"/>
    </location>
</feature>
<feature type="compositionally biased region" description="Basic and acidic residues" evidence="4">
    <location>
        <begin position="8"/>
        <end position="18"/>
    </location>
</feature>
<feature type="compositionally biased region" description="Basic and acidic residues" evidence="4">
    <location>
        <begin position="652"/>
        <end position="664"/>
    </location>
</feature>
<feature type="compositionally biased region" description="Polar residues" evidence="4">
    <location>
        <begin position="706"/>
        <end position="736"/>
    </location>
</feature>
<feature type="compositionally biased region" description="Basic and acidic residues" evidence="4">
    <location>
        <begin position="378"/>
        <end position="391"/>
    </location>
</feature>
<evidence type="ECO:0000256" key="1">
    <source>
        <dbReference type="ARBA" id="ARBA00004496"/>
    </source>
</evidence>
<gene>
    <name evidence="6" type="ORF">O9K51_06498</name>
</gene>
<evidence type="ECO:0000256" key="4">
    <source>
        <dbReference type="SAM" id="MobiDB-lite"/>
    </source>
</evidence>
<evidence type="ECO:0000313" key="7">
    <source>
        <dbReference type="Proteomes" id="UP001163105"/>
    </source>
</evidence>
<dbReference type="InterPro" id="IPR012943">
    <property type="entry name" value="Cnn_1N"/>
</dbReference>
<keyword evidence="2" id="KW-0963">Cytoplasm</keyword>
<protein>
    <submittedName>
        <fullName evidence="6">C2H2 finger domain-containingprotein</fullName>
    </submittedName>
</protein>
<feature type="compositionally biased region" description="Basic and acidic residues" evidence="4">
    <location>
        <begin position="346"/>
        <end position="356"/>
    </location>
</feature>
<evidence type="ECO:0000313" key="6">
    <source>
        <dbReference type="EMBL" id="KAJ6440708.1"/>
    </source>
</evidence>
<feature type="coiled-coil region" evidence="3">
    <location>
        <begin position="99"/>
        <end position="164"/>
    </location>
</feature>
<dbReference type="EMBL" id="JAQHRD010000005">
    <property type="protein sequence ID" value="KAJ6440708.1"/>
    <property type="molecule type" value="Genomic_DNA"/>
</dbReference>
<organism evidence="6 7">
    <name type="scientific">Purpureocillium lavendulum</name>
    <dbReference type="NCBI Taxonomy" id="1247861"/>
    <lineage>
        <taxon>Eukaryota</taxon>
        <taxon>Fungi</taxon>
        <taxon>Dikarya</taxon>
        <taxon>Ascomycota</taxon>
        <taxon>Pezizomycotina</taxon>
        <taxon>Sordariomycetes</taxon>
        <taxon>Hypocreomycetidae</taxon>
        <taxon>Hypocreales</taxon>
        <taxon>Ophiocordycipitaceae</taxon>
        <taxon>Purpureocillium</taxon>
    </lineage>
</organism>